<dbReference type="AlphaFoldDB" id="A0ABD1Z0C2"/>
<dbReference type="Gene3D" id="1.10.4190.10">
    <property type="entry name" value="Urease accessory protein UreF"/>
    <property type="match status" value="1"/>
</dbReference>
<accession>A0ABD1Z0C2</accession>
<dbReference type="InterPro" id="IPR002639">
    <property type="entry name" value="UreF"/>
</dbReference>
<evidence type="ECO:0000256" key="1">
    <source>
        <dbReference type="ARBA" id="ARBA00022988"/>
    </source>
</evidence>
<gene>
    <name evidence="4" type="ORF">R1flu_008833</name>
</gene>
<evidence type="ECO:0000256" key="3">
    <source>
        <dbReference type="ARBA" id="ARBA00046339"/>
    </source>
</evidence>
<comment type="caution">
    <text evidence="4">The sequence shown here is derived from an EMBL/GenBank/DDBJ whole genome shotgun (WGS) entry which is preliminary data.</text>
</comment>
<proteinExistence type="inferred from homology"/>
<keyword evidence="1" id="KW-0996">Nickel insertion</keyword>
<dbReference type="PANTHER" id="PTHR33620:SF1">
    <property type="entry name" value="UREASE ACCESSORY PROTEIN F"/>
    <property type="match status" value="1"/>
</dbReference>
<dbReference type="PANTHER" id="PTHR33620">
    <property type="entry name" value="UREASE ACCESSORY PROTEIN F"/>
    <property type="match status" value="1"/>
</dbReference>
<sequence length="316" mass="34630">MTSQMLLAGVRCRKHSYDRCFGKRGVGDTGMYSSSVERFGGSEMASHQDSIEATVDVAEENLLHKETPIELVTGFLTDISVMRVESPGLKEGTMYWNTWQLLDSLFPTGGFAHSYGLETAYQGGLVTDCLSVQRFAVNSLQNTAGLLLPFVFAGHKFPITECWLELNKILHAMLTNHVARKASLAQGSALLRTASTVFTEYPELKKMRTSCYAPTATNPHHAPLFGVICGLLGVDATTAQRSYLFMGLRDILSAATRLNLTGPLEAAKLQHQVAGVAETLLSRYANRPLQNSHSTCPLIDAFQGAHDQLFSRMFCS</sequence>
<evidence type="ECO:0000313" key="5">
    <source>
        <dbReference type="Proteomes" id="UP001605036"/>
    </source>
</evidence>
<dbReference type="Pfam" id="PF01730">
    <property type="entry name" value="UreF"/>
    <property type="match status" value="1"/>
</dbReference>
<dbReference type="EMBL" id="JBHFFA010000002">
    <property type="protein sequence ID" value="KAL2641246.1"/>
    <property type="molecule type" value="Genomic_DNA"/>
</dbReference>
<keyword evidence="2" id="KW-0143">Chaperone</keyword>
<organism evidence="4 5">
    <name type="scientific">Riccia fluitans</name>
    <dbReference type="NCBI Taxonomy" id="41844"/>
    <lineage>
        <taxon>Eukaryota</taxon>
        <taxon>Viridiplantae</taxon>
        <taxon>Streptophyta</taxon>
        <taxon>Embryophyta</taxon>
        <taxon>Marchantiophyta</taxon>
        <taxon>Marchantiopsida</taxon>
        <taxon>Marchantiidae</taxon>
        <taxon>Marchantiales</taxon>
        <taxon>Ricciaceae</taxon>
        <taxon>Riccia</taxon>
    </lineage>
</organism>
<evidence type="ECO:0000313" key="4">
    <source>
        <dbReference type="EMBL" id="KAL2641246.1"/>
    </source>
</evidence>
<evidence type="ECO:0008006" key="6">
    <source>
        <dbReference type="Google" id="ProtNLM"/>
    </source>
</evidence>
<protein>
    <recommendedName>
        <fullName evidence="6">Urease accessory protein F</fullName>
    </recommendedName>
</protein>
<evidence type="ECO:0000256" key="2">
    <source>
        <dbReference type="ARBA" id="ARBA00023186"/>
    </source>
</evidence>
<keyword evidence="5" id="KW-1185">Reference proteome</keyword>
<reference evidence="4 5" key="1">
    <citation type="submission" date="2024-09" db="EMBL/GenBank/DDBJ databases">
        <title>Chromosome-scale assembly of Riccia fluitans.</title>
        <authorList>
            <person name="Paukszto L."/>
            <person name="Sawicki J."/>
            <person name="Karawczyk K."/>
            <person name="Piernik-Szablinska J."/>
            <person name="Szczecinska M."/>
            <person name="Mazdziarz M."/>
        </authorList>
    </citation>
    <scope>NUCLEOTIDE SEQUENCE [LARGE SCALE GENOMIC DNA]</scope>
    <source>
        <strain evidence="4">Rf_01</strain>
        <tissue evidence="4">Aerial parts of the thallus</tissue>
    </source>
</reference>
<dbReference type="InterPro" id="IPR038277">
    <property type="entry name" value="UreF_sf"/>
</dbReference>
<dbReference type="Proteomes" id="UP001605036">
    <property type="component" value="Unassembled WGS sequence"/>
</dbReference>
<name>A0ABD1Z0C2_9MARC</name>
<comment type="similarity">
    <text evidence="3">Belongs to the UreF family.</text>
</comment>